<gene>
    <name evidence="1" type="ORF">MEDL_4033</name>
</gene>
<dbReference type="Proteomes" id="UP000683360">
    <property type="component" value="Unassembled WGS sequence"/>
</dbReference>
<protein>
    <submittedName>
        <fullName evidence="1">Uncharacterized protein</fullName>
    </submittedName>
</protein>
<name>A0A8S3PZY7_MYTED</name>
<keyword evidence="2" id="KW-1185">Reference proteome</keyword>
<sequence>MFLLTLLCNASKTMTTKHGNIGSGKAAHIPPHLEEKFVVTTFDRKLLFSTTGWNIANRAYVTIVVLLRPFHGEIPPKSPICNDAKNCNSYVNPVVGIEFPVGLETVCVGEDNDAFVGDCEEWIVFTRGNLHKIQLFKWTMYFLNDETLLLNDINRIVVLVLLYKFVDAEVADPTRICTPPLPEDDDYFKDLEQGDKEIRAEINRSLDRETTLKVETDRAVNELMFEANPVICTPSIPEDNDYFKDLEQGDKEISKQLCSHVPCNQWTPYVYRCVPSCKRSFYMWIACPTGHHSFPYKYIRIEKRLPQCCELLAALSCYAQEDQCDPNDGDCFREPFAGVMTGEDDHCPVEKMQATLDKDPEIKAEVEAAKLAIAHLTKPPVSP</sequence>
<dbReference type="AlphaFoldDB" id="A0A8S3PZY7"/>
<accession>A0A8S3PZY7</accession>
<evidence type="ECO:0000313" key="1">
    <source>
        <dbReference type="EMBL" id="CAG2188620.1"/>
    </source>
</evidence>
<proteinExistence type="predicted"/>
<dbReference type="EMBL" id="CAJPWZ010000270">
    <property type="protein sequence ID" value="CAG2188620.1"/>
    <property type="molecule type" value="Genomic_DNA"/>
</dbReference>
<organism evidence="1 2">
    <name type="scientific">Mytilus edulis</name>
    <name type="common">Blue mussel</name>
    <dbReference type="NCBI Taxonomy" id="6550"/>
    <lineage>
        <taxon>Eukaryota</taxon>
        <taxon>Metazoa</taxon>
        <taxon>Spiralia</taxon>
        <taxon>Lophotrochozoa</taxon>
        <taxon>Mollusca</taxon>
        <taxon>Bivalvia</taxon>
        <taxon>Autobranchia</taxon>
        <taxon>Pteriomorphia</taxon>
        <taxon>Mytilida</taxon>
        <taxon>Mytiloidea</taxon>
        <taxon>Mytilidae</taxon>
        <taxon>Mytilinae</taxon>
        <taxon>Mytilus</taxon>
    </lineage>
</organism>
<evidence type="ECO:0000313" key="2">
    <source>
        <dbReference type="Proteomes" id="UP000683360"/>
    </source>
</evidence>
<reference evidence="1" key="1">
    <citation type="submission" date="2021-03" db="EMBL/GenBank/DDBJ databases">
        <authorList>
            <person name="Bekaert M."/>
        </authorList>
    </citation>
    <scope>NUCLEOTIDE SEQUENCE</scope>
</reference>
<comment type="caution">
    <text evidence="1">The sequence shown here is derived from an EMBL/GenBank/DDBJ whole genome shotgun (WGS) entry which is preliminary data.</text>
</comment>